<dbReference type="Pfam" id="PF00874">
    <property type="entry name" value="PRD"/>
    <property type="match status" value="1"/>
</dbReference>
<dbReference type="GO" id="GO:0006355">
    <property type="term" value="P:regulation of DNA-templated transcription"/>
    <property type="evidence" value="ECO:0007669"/>
    <property type="project" value="InterPro"/>
</dbReference>
<dbReference type="EMBL" id="LT906462">
    <property type="protein sequence ID" value="SNV81530.1"/>
    <property type="molecule type" value="Genomic_DNA"/>
</dbReference>
<feature type="domain" description="PRD" evidence="4">
    <location>
        <begin position="310"/>
        <end position="417"/>
    </location>
</feature>
<dbReference type="InterPro" id="IPR036390">
    <property type="entry name" value="WH_DNA-bd_sf"/>
</dbReference>
<sequence length="555" mass="65381">MIILNQTSYALLDYLIKLQQPKTITEISKKLSQSRRKIYYHLSKINQALPDNVEKVINYPHIGILLNYNQKLACIHLLNELDTNHYIMNANERKWLIILYVSISNEYITIKKLMNLTDVSRNTVLNDLNNIRDQLEVEQYKIQLRVTKAHGYYIDSHPLSKIQFICKILHQIYKEASVAFRTAVYEKISSLTNFESYFSKEKLDYLKLLISQVHYDLGKSLNQKDSEFMVQILPYLLMSYHNTKVKTYDFEDVKQDFLLVQERIEYSVATKIVHSLEEKFGISYDDMDKYIIAILLLSFRKDKDTHNHSHDYDDMRNTLDLFLTLFETETHITFQERNKLLDQLLTHCKALIYRKIYNIPSDSPLTEDIKDKYNQLFNTVKKCTPLLEETWLIHMTDDDIAYIAVHLGGAIHHKYNQDTHRKKITLVCDEGIGIRKLFLKQCQKYISKPHIDTVFTLEEFHSVKELLLSDIVISTSDAVETELPLIIVSPILTNKDIINLISIVYSTNTDHTSDFSLKLEQVLKHYINDKNEQYTLRNQIETIFLNELLHYFDNI</sequence>
<dbReference type="Proteomes" id="UP000242084">
    <property type="component" value="Chromosome 1"/>
</dbReference>
<name>A0A240AE32_9STAP</name>
<evidence type="ECO:0000259" key="4">
    <source>
        <dbReference type="PROSITE" id="PS51372"/>
    </source>
</evidence>
<evidence type="ECO:0000256" key="1">
    <source>
        <dbReference type="ARBA" id="ARBA00022737"/>
    </source>
</evidence>
<keyword evidence="1" id="KW-0677">Repeat</keyword>
<dbReference type="SUPFAM" id="SSF63520">
    <property type="entry name" value="PTS-regulatory domain, PRD"/>
    <property type="match status" value="1"/>
</dbReference>
<dbReference type="Gene3D" id="1.10.10.10">
    <property type="entry name" value="Winged helix-like DNA-binding domain superfamily/Winged helix DNA-binding domain"/>
    <property type="match status" value="1"/>
</dbReference>
<keyword evidence="6" id="KW-1185">Reference proteome</keyword>
<evidence type="ECO:0000313" key="5">
    <source>
        <dbReference type="EMBL" id="SNV81530.1"/>
    </source>
</evidence>
<dbReference type="RefSeq" id="WP_229726523.1">
    <property type="nucleotide sequence ID" value="NZ_BMDM01000010.1"/>
</dbReference>
<keyword evidence="2" id="KW-0805">Transcription regulation</keyword>
<dbReference type="KEGG" id="sste:SAMEA4384403_2450"/>
<dbReference type="AlphaFoldDB" id="A0A240AE32"/>
<proteinExistence type="predicted"/>
<dbReference type="PANTHER" id="PTHR30185:SF18">
    <property type="entry name" value="TRANSCRIPTIONAL REGULATOR MTLR"/>
    <property type="match status" value="1"/>
</dbReference>
<protein>
    <submittedName>
        <fullName evidence="5">PTS regulation domain-containing rranscriptional antiterminator</fullName>
    </submittedName>
</protein>
<gene>
    <name evidence="5" type="primary">licR_5</name>
    <name evidence="5" type="ORF">SAMEA4384403_02450</name>
</gene>
<reference evidence="5 6" key="1">
    <citation type="submission" date="2017-06" db="EMBL/GenBank/DDBJ databases">
        <authorList>
            <consortium name="Pathogen Informatics"/>
        </authorList>
    </citation>
    <scope>NUCLEOTIDE SEQUENCE [LARGE SCALE GENOMIC DNA]</scope>
    <source>
        <strain evidence="5 6">NCTC13839</strain>
    </source>
</reference>
<evidence type="ECO:0000256" key="3">
    <source>
        <dbReference type="ARBA" id="ARBA00023163"/>
    </source>
</evidence>
<dbReference type="Gene3D" id="1.10.1790.10">
    <property type="entry name" value="PRD domain"/>
    <property type="match status" value="1"/>
</dbReference>
<dbReference type="PROSITE" id="PS51372">
    <property type="entry name" value="PRD_2"/>
    <property type="match status" value="2"/>
</dbReference>
<dbReference type="InterPro" id="IPR036388">
    <property type="entry name" value="WH-like_DNA-bd_sf"/>
</dbReference>
<evidence type="ECO:0000313" key="6">
    <source>
        <dbReference type="Proteomes" id="UP000242084"/>
    </source>
</evidence>
<organism evidence="5 6">
    <name type="scientific">Mammaliicoccus stepanovicii</name>
    <dbReference type="NCBI Taxonomy" id="643214"/>
    <lineage>
        <taxon>Bacteria</taxon>
        <taxon>Bacillati</taxon>
        <taxon>Bacillota</taxon>
        <taxon>Bacilli</taxon>
        <taxon>Bacillales</taxon>
        <taxon>Staphylococcaceae</taxon>
        <taxon>Mammaliicoccus</taxon>
    </lineage>
</organism>
<dbReference type="InterPro" id="IPR050661">
    <property type="entry name" value="BglG_antiterminators"/>
</dbReference>
<feature type="domain" description="PRD" evidence="4">
    <location>
        <begin position="197"/>
        <end position="306"/>
    </location>
</feature>
<dbReference type="CDD" id="cd05568">
    <property type="entry name" value="PTS_IIB_bgl_like"/>
    <property type="match status" value="1"/>
</dbReference>
<keyword evidence="3" id="KW-0804">Transcription</keyword>
<dbReference type="InterPro" id="IPR011608">
    <property type="entry name" value="PRD"/>
</dbReference>
<dbReference type="SUPFAM" id="SSF46785">
    <property type="entry name" value="Winged helix' DNA-binding domain"/>
    <property type="match status" value="1"/>
</dbReference>
<accession>A0A240AE32</accession>
<dbReference type="InterPro" id="IPR036634">
    <property type="entry name" value="PRD_sf"/>
</dbReference>
<dbReference type="PANTHER" id="PTHR30185">
    <property type="entry name" value="CRYPTIC BETA-GLUCOSIDE BGL OPERON ANTITERMINATOR"/>
    <property type="match status" value="1"/>
</dbReference>
<evidence type="ECO:0000256" key="2">
    <source>
        <dbReference type="ARBA" id="ARBA00023015"/>
    </source>
</evidence>